<evidence type="ECO:0000313" key="1">
    <source>
        <dbReference type="EMBL" id="MCW0524982.1"/>
    </source>
</evidence>
<dbReference type="SFLD" id="SFLDS00003">
    <property type="entry name" value="Haloacid_Dehalogenase"/>
    <property type="match status" value="1"/>
</dbReference>
<comment type="caution">
    <text evidence="1">The sequence shown here is derived from an EMBL/GenBank/DDBJ whole genome shotgun (WGS) entry which is preliminary data.</text>
</comment>
<gene>
    <name evidence="1" type="ORF">OKE68_11780</name>
</gene>
<name>A0AAP3EUZ3_RIEAN</name>
<proteinExistence type="predicted"/>
<dbReference type="PANTHER" id="PTHR47478:SF1">
    <property type="entry name" value="PYRIMIDINE 5'-NUCLEOTIDASE YJJG"/>
    <property type="match status" value="1"/>
</dbReference>
<dbReference type="InterPro" id="IPR023214">
    <property type="entry name" value="HAD_sf"/>
</dbReference>
<dbReference type="InterPro" id="IPR052550">
    <property type="entry name" value="Pyrimidine_5'-ntase_YjjG"/>
</dbReference>
<dbReference type="EMBL" id="JAOZYT010000150">
    <property type="protein sequence ID" value="MCW0524982.1"/>
    <property type="molecule type" value="Genomic_DNA"/>
</dbReference>
<organism evidence="1 2">
    <name type="scientific">Riemerella anatipestifer</name>
    <name type="common">Moraxella anatipestifer</name>
    <dbReference type="NCBI Taxonomy" id="34085"/>
    <lineage>
        <taxon>Bacteria</taxon>
        <taxon>Pseudomonadati</taxon>
        <taxon>Bacteroidota</taxon>
        <taxon>Flavobacteriia</taxon>
        <taxon>Flavobacteriales</taxon>
        <taxon>Weeksellaceae</taxon>
        <taxon>Riemerella</taxon>
    </lineage>
</organism>
<accession>A0AAP3EUZ3</accession>
<dbReference type="Pfam" id="PF13419">
    <property type="entry name" value="HAD_2"/>
    <property type="match status" value="1"/>
</dbReference>
<dbReference type="Gene3D" id="1.10.150.520">
    <property type="match status" value="1"/>
</dbReference>
<dbReference type="PANTHER" id="PTHR47478">
    <property type="match status" value="1"/>
</dbReference>
<dbReference type="InterPro" id="IPR036412">
    <property type="entry name" value="HAD-like_sf"/>
</dbReference>
<dbReference type="InterPro" id="IPR041492">
    <property type="entry name" value="HAD_2"/>
</dbReference>
<dbReference type="RefSeq" id="WP_064968475.1">
    <property type="nucleotide sequence ID" value="NZ_CP029760.1"/>
</dbReference>
<keyword evidence="1" id="KW-0378">Hydrolase</keyword>
<dbReference type="Gene3D" id="3.40.50.1000">
    <property type="entry name" value="HAD superfamily/HAD-like"/>
    <property type="match status" value="1"/>
</dbReference>
<evidence type="ECO:0000313" key="2">
    <source>
        <dbReference type="Proteomes" id="UP001207440"/>
    </source>
</evidence>
<dbReference type="Proteomes" id="UP001207440">
    <property type="component" value="Unassembled WGS sequence"/>
</dbReference>
<dbReference type="AlphaFoldDB" id="A0AAP3EUZ3"/>
<dbReference type="SUPFAM" id="SSF56784">
    <property type="entry name" value="HAD-like"/>
    <property type="match status" value="1"/>
</dbReference>
<sequence>MKVYIFDLDDTLFAVNSISGDIGIPIFNSLAQINKTSKLFSESDIENIYKDCWKLPLDMVISKYGLNNEYKNILITTYEDLEVNHPLNLFEGYYQISSMEADKFLVTTGYEKLQKSKIENLGIKDDFIEIFIDVPHINPRKDKEYYFKEIMKKYSISSKNFIVVGDNLLSEIIVAKKLGMTSVLFDSKQQFNNHEIRPDYVVNSLEKIPKI</sequence>
<dbReference type="SFLD" id="SFLDG01129">
    <property type="entry name" value="C1.5:_HAD__Beta-PGM__Phosphata"/>
    <property type="match status" value="1"/>
</dbReference>
<protein>
    <submittedName>
        <fullName evidence="1">HAD family hydrolase</fullName>
    </submittedName>
</protein>
<dbReference type="GO" id="GO:0016787">
    <property type="term" value="F:hydrolase activity"/>
    <property type="evidence" value="ECO:0007669"/>
    <property type="project" value="UniProtKB-KW"/>
</dbReference>
<reference evidence="1" key="1">
    <citation type="submission" date="2022-10" db="EMBL/GenBank/DDBJ databases">
        <title>Sifting through the core-genome to identify putative cross-protective antigens against Riemerella anatipestifer.</title>
        <authorList>
            <person name="Zheng X."/>
            <person name="Zhang W."/>
        </authorList>
    </citation>
    <scope>NUCLEOTIDE SEQUENCE</scope>
    <source>
        <strain evidence="1">ZWRA178</strain>
    </source>
</reference>